<dbReference type="EMBL" id="RWKW01000008">
    <property type="protein sequence ID" value="RST87900.1"/>
    <property type="molecule type" value="Genomic_DNA"/>
</dbReference>
<dbReference type="RefSeq" id="WP_126698016.1">
    <property type="nucleotide sequence ID" value="NZ_RWKW01000008.1"/>
</dbReference>
<accession>A0A429Z2N5</accession>
<keyword evidence="1" id="KW-1133">Transmembrane helix</keyword>
<keyword evidence="3" id="KW-1185">Reference proteome</keyword>
<organism evidence="2 3">
    <name type="scientific">Aquibium carbonis</name>
    <dbReference type="NCBI Taxonomy" id="2495581"/>
    <lineage>
        <taxon>Bacteria</taxon>
        <taxon>Pseudomonadati</taxon>
        <taxon>Pseudomonadota</taxon>
        <taxon>Alphaproteobacteria</taxon>
        <taxon>Hyphomicrobiales</taxon>
        <taxon>Phyllobacteriaceae</taxon>
        <taxon>Aquibium</taxon>
    </lineage>
</organism>
<gene>
    <name evidence="2" type="ORF">EJC49_03180</name>
</gene>
<proteinExistence type="predicted"/>
<keyword evidence="1" id="KW-0812">Transmembrane</keyword>
<feature type="transmembrane region" description="Helical" evidence="1">
    <location>
        <begin position="78"/>
        <end position="97"/>
    </location>
</feature>
<dbReference type="AlphaFoldDB" id="A0A429Z2N5"/>
<feature type="transmembrane region" description="Helical" evidence="1">
    <location>
        <begin position="48"/>
        <end position="71"/>
    </location>
</feature>
<comment type="caution">
    <text evidence="2">The sequence shown here is derived from an EMBL/GenBank/DDBJ whole genome shotgun (WGS) entry which is preliminary data.</text>
</comment>
<evidence type="ECO:0000313" key="2">
    <source>
        <dbReference type="EMBL" id="RST87900.1"/>
    </source>
</evidence>
<dbReference type="Pfam" id="PF19728">
    <property type="entry name" value="DUF6220"/>
    <property type="match status" value="1"/>
</dbReference>
<evidence type="ECO:0000313" key="3">
    <source>
        <dbReference type="Proteomes" id="UP000278398"/>
    </source>
</evidence>
<keyword evidence="1" id="KW-0472">Membrane</keyword>
<reference evidence="2 3" key="1">
    <citation type="submission" date="2018-12" db="EMBL/GenBank/DDBJ databases">
        <title>Mesorhizobium carbonis sp. nov., isolated from coal mine water.</title>
        <authorList>
            <person name="Xin W."/>
            <person name="Xu Z."/>
            <person name="Xiang F."/>
            <person name="Zhang J."/>
            <person name="Xi L."/>
            <person name="Liu J."/>
        </authorList>
    </citation>
    <scope>NUCLEOTIDE SEQUENCE [LARGE SCALE GENOMIC DNA]</scope>
    <source>
        <strain evidence="2 3">B2.3</strain>
    </source>
</reference>
<dbReference type="InterPro" id="IPR046192">
    <property type="entry name" value="DUF6220"/>
</dbReference>
<dbReference type="Proteomes" id="UP000278398">
    <property type="component" value="Unassembled WGS sequence"/>
</dbReference>
<evidence type="ECO:0000256" key="1">
    <source>
        <dbReference type="SAM" id="Phobius"/>
    </source>
</evidence>
<name>A0A429Z2N5_9HYPH</name>
<sequence>MDETHDTLAELRCGTPIWFAALAWLMPAGVFSQFVIAGFGLLLDPALLGLHGAIGSILALPAIGLAAGAFTIRRLRGFGWWAAILVALYLVQVGLAAGPIPVLLSLHPANGALLLAASLVLLAKVEHRRSAKGASASTTPPQASS</sequence>
<feature type="transmembrane region" description="Helical" evidence="1">
    <location>
        <begin position="17"/>
        <end position="42"/>
    </location>
</feature>
<feature type="transmembrane region" description="Helical" evidence="1">
    <location>
        <begin position="103"/>
        <end position="123"/>
    </location>
</feature>
<protein>
    <submittedName>
        <fullName evidence="2">Uncharacterized protein</fullName>
    </submittedName>
</protein>
<dbReference type="OrthoDB" id="8420414at2"/>